<accession>A0A1R1EN86</accession>
<feature type="domain" description="Cell envelope-related transcriptional attenuator" evidence="3">
    <location>
        <begin position="90"/>
        <end position="235"/>
    </location>
</feature>
<dbReference type="Gene3D" id="3.40.630.190">
    <property type="entry name" value="LCP protein"/>
    <property type="match status" value="1"/>
</dbReference>
<feature type="compositionally biased region" description="Basic and acidic residues" evidence="2">
    <location>
        <begin position="328"/>
        <end position="339"/>
    </location>
</feature>
<dbReference type="Pfam" id="PF03816">
    <property type="entry name" value="LytR_cpsA_psr"/>
    <property type="match status" value="1"/>
</dbReference>
<evidence type="ECO:0000313" key="5">
    <source>
        <dbReference type="Proteomes" id="UP000187172"/>
    </source>
</evidence>
<proteinExistence type="inferred from homology"/>
<sequence>MKKRTKTYITLTVILLLLAGGAYLFRKQLAVMAFDLFLSKQVESSLQKSYQPLTSQDNVPSKPVEKIAYQSKPFSVLLLGSDQRDNEPSRSDTIIYSVVRPKDSKVLLISIPRDTYTEIVGKGKKDKITHAYAFGGQQMSKDTVEAFLDHDINYYATINFKGLKDAVDALGGVELPIGKDIVNKGKDHEKFTVKANKPIYSGEEALNYVRYREDSDFNRTKRQQVFLDAVANRMLNLNQISKIPELLEIMGDNFKTDMQPNFIINLAKQVLAGDKAEMTAYTIMGEGMKIDGVYYDEPIKKDVQNAKKLIDSWENPDTPSDQLLTPDMLDKKEETTVAK</sequence>
<gene>
    <name evidence="4" type="ORF">BK138_20265</name>
</gene>
<protein>
    <submittedName>
        <fullName evidence="4">Transcriptional regulator</fullName>
    </submittedName>
</protein>
<dbReference type="Proteomes" id="UP000187172">
    <property type="component" value="Unassembled WGS sequence"/>
</dbReference>
<dbReference type="PANTHER" id="PTHR33392:SF6">
    <property type="entry name" value="POLYISOPRENYL-TEICHOIC ACID--PEPTIDOGLYCAN TEICHOIC ACID TRANSFERASE TAGU"/>
    <property type="match status" value="1"/>
</dbReference>
<dbReference type="AlphaFoldDB" id="A0A1R1EN86"/>
<evidence type="ECO:0000313" key="4">
    <source>
        <dbReference type="EMBL" id="OMF53229.1"/>
    </source>
</evidence>
<dbReference type="STRING" id="297318.BK138_20265"/>
<dbReference type="NCBIfam" id="TIGR00350">
    <property type="entry name" value="lytR_cpsA_psr"/>
    <property type="match status" value="1"/>
</dbReference>
<evidence type="ECO:0000256" key="2">
    <source>
        <dbReference type="SAM" id="MobiDB-lite"/>
    </source>
</evidence>
<name>A0A1R1EN86_9BACL</name>
<reference evidence="4 5" key="1">
    <citation type="submission" date="2016-11" db="EMBL/GenBank/DDBJ databases">
        <title>Paenibacillus species isolates.</title>
        <authorList>
            <person name="Beno S.M."/>
        </authorList>
    </citation>
    <scope>NUCLEOTIDE SEQUENCE [LARGE SCALE GENOMIC DNA]</scope>
    <source>
        <strain evidence="4 5">FSL R5-0378</strain>
    </source>
</reference>
<keyword evidence="5" id="KW-1185">Reference proteome</keyword>
<feature type="region of interest" description="Disordered" evidence="2">
    <location>
        <begin position="311"/>
        <end position="339"/>
    </location>
</feature>
<dbReference type="InterPro" id="IPR050922">
    <property type="entry name" value="LytR/CpsA/Psr_CW_biosynth"/>
</dbReference>
<comment type="caution">
    <text evidence="4">The sequence shown here is derived from an EMBL/GenBank/DDBJ whole genome shotgun (WGS) entry which is preliminary data.</text>
</comment>
<evidence type="ECO:0000256" key="1">
    <source>
        <dbReference type="ARBA" id="ARBA00006068"/>
    </source>
</evidence>
<comment type="similarity">
    <text evidence="1">Belongs to the LytR/CpsA/Psr (LCP) family.</text>
</comment>
<evidence type="ECO:0000259" key="3">
    <source>
        <dbReference type="Pfam" id="PF03816"/>
    </source>
</evidence>
<dbReference type="RefSeq" id="WP_076172453.1">
    <property type="nucleotide sequence ID" value="NZ_MRTP01000005.1"/>
</dbReference>
<organism evidence="4 5">
    <name type="scientific">Paenibacillus rhizosphaerae</name>
    <dbReference type="NCBI Taxonomy" id="297318"/>
    <lineage>
        <taxon>Bacteria</taxon>
        <taxon>Bacillati</taxon>
        <taxon>Bacillota</taxon>
        <taxon>Bacilli</taxon>
        <taxon>Bacillales</taxon>
        <taxon>Paenibacillaceae</taxon>
        <taxon>Paenibacillus</taxon>
    </lineage>
</organism>
<dbReference type="InterPro" id="IPR004474">
    <property type="entry name" value="LytR_CpsA_psr"/>
</dbReference>
<dbReference type="EMBL" id="MRTP01000005">
    <property type="protein sequence ID" value="OMF53229.1"/>
    <property type="molecule type" value="Genomic_DNA"/>
</dbReference>
<dbReference type="PANTHER" id="PTHR33392">
    <property type="entry name" value="POLYISOPRENYL-TEICHOIC ACID--PEPTIDOGLYCAN TEICHOIC ACID TRANSFERASE TAGU"/>
    <property type="match status" value="1"/>
</dbReference>